<protein>
    <submittedName>
        <fullName evidence="1">Uncharacterized protein</fullName>
    </submittedName>
</protein>
<dbReference type="Proteomes" id="UP000000753">
    <property type="component" value="Chromosome"/>
</dbReference>
<keyword evidence="2" id="KW-1185">Reference proteome</keyword>
<reference evidence="1 2" key="1">
    <citation type="journal article" date="2008" name="PLoS ONE">
        <title>Environmental adaptation: genomic analysis of the piezotolerant and psychrotolerant deep-sea iron reducing bacterium Shewanella piezotolerans WP3.</title>
        <authorList>
            <person name="Wang F."/>
            <person name="Wang J."/>
            <person name="Jian H."/>
            <person name="Zhang B."/>
            <person name="Li S."/>
            <person name="Wang F."/>
            <person name="Zeng X."/>
            <person name="Gao L."/>
            <person name="Bartlett D.H."/>
            <person name="Yu J."/>
            <person name="Hu S."/>
            <person name="Xiao X."/>
        </authorList>
    </citation>
    <scope>NUCLEOTIDE SEQUENCE [LARGE SCALE GENOMIC DNA]</scope>
    <source>
        <strain evidence="2">WP3 / JCM 13877</strain>
    </source>
</reference>
<gene>
    <name evidence="1" type="ordered locus">swp_4199</name>
</gene>
<dbReference type="AlphaFoldDB" id="B8CU02"/>
<evidence type="ECO:0000313" key="2">
    <source>
        <dbReference type="Proteomes" id="UP000000753"/>
    </source>
</evidence>
<dbReference type="HOGENOM" id="CLU_3391310_0_0_6"/>
<sequence length="32" mass="3540">MRLLDSFHQAMSNSKAAISGKQLISNISHPRT</sequence>
<organism evidence="1 2">
    <name type="scientific">Shewanella piezotolerans (strain WP3 / JCM 13877)</name>
    <dbReference type="NCBI Taxonomy" id="225849"/>
    <lineage>
        <taxon>Bacteria</taxon>
        <taxon>Pseudomonadati</taxon>
        <taxon>Pseudomonadota</taxon>
        <taxon>Gammaproteobacteria</taxon>
        <taxon>Alteromonadales</taxon>
        <taxon>Shewanellaceae</taxon>
        <taxon>Shewanella</taxon>
    </lineage>
</organism>
<name>B8CU02_SHEPW</name>
<accession>B8CU02</accession>
<dbReference type="KEGG" id="swp:swp_4199"/>
<proteinExistence type="predicted"/>
<evidence type="ECO:0000313" key="1">
    <source>
        <dbReference type="EMBL" id="ACJ30857.1"/>
    </source>
</evidence>
<dbReference type="EMBL" id="CP000472">
    <property type="protein sequence ID" value="ACJ30857.1"/>
    <property type="molecule type" value="Genomic_DNA"/>
</dbReference>